<evidence type="ECO:0000256" key="2">
    <source>
        <dbReference type="ARBA" id="ARBA00022692"/>
    </source>
</evidence>
<dbReference type="KEGG" id="schk:GII14_18005"/>
<dbReference type="InterPro" id="IPR007300">
    <property type="entry name" value="CidB/LrgB"/>
</dbReference>
<dbReference type="EMBL" id="CP045857">
    <property type="protein sequence ID" value="QIJ05855.1"/>
    <property type="molecule type" value="Genomic_DNA"/>
</dbReference>
<evidence type="ECO:0000313" key="6">
    <source>
        <dbReference type="EMBL" id="QIJ05855.1"/>
    </source>
</evidence>
<dbReference type="GO" id="GO:0016020">
    <property type="term" value="C:membrane"/>
    <property type="evidence" value="ECO:0007669"/>
    <property type="project" value="UniProtKB-SubCell"/>
</dbReference>
<dbReference type="Proteomes" id="UP000502117">
    <property type="component" value="Chromosome"/>
</dbReference>
<evidence type="ECO:0000256" key="4">
    <source>
        <dbReference type="ARBA" id="ARBA00023136"/>
    </source>
</evidence>
<feature type="transmembrane region" description="Helical" evidence="5">
    <location>
        <begin position="12"/>
        <end position="32"/>
    </location>
</feature>
<gene>
    <name evidence="6" type="ORF">GII14_18005</name>
</gene>
<organism evidence="6 7">
    <name type="scientific">Shewanella chilikensis</name>
    <dbReference type="NCBI Taxonomy" id="558541"/>
    <lineage>
        <taxon>Bacteria</taxon>
        <taxon>Pseudomonadati</taxon>
        <taxon>Pseudomonadota</taxon>
        <taxon>Gammaproteobacteria</taxon>
        <taxon>Alteromonadales</taxon>
        <taxon>Shewanellaceae</taxon>
        <taxon>Shewanella</taxon>
    </lineage>
</organism>
<feature type="transmembrane region" description="Helical" evidence="5">
    <location>
        <begin position="67"/>
        <end position="87"/>
    </location>
</feature>
<evidence type="ECO:0000256" key="1">
    <source>
        <dbReference type="ARBA" id="ARBA00004141"/>
    </source>
</evidence>
<comment type="subcellular location">
    <subcellularLocation>
        <location evidence="1">Membrane</location>
        <topology evidence="1">Multi-pass membrane protein</topology>
    </subcellularLocation>
</comment>
<dbReference type="PANTHER" id="PTHR30249:SF16">
    <property type="entry name" value="INNER MEMBRANE PROTEIN"/>
    <property type="match status" value="1"/>
</dbReference>
<protein>
    <submittedName>
        <fullName evidence="6">LrgB family protein</fullName>
    </submittedName>
</protein>
<accession>A0A6G7LW44</accession>
<keyword evidence="4 5" id="KW-0472">Membrane</keyword>
<keyword evidence="3 5" id="KW-1133">Transmembrane helix</keyword>
<reference evidence="6 7" key="1">
    <citation type="submission" date="2019-11" db="EMBL/GenBank/DDBJ databases">
        <title>Complete Genome Sequence of Shewanella chilikensis Strain DC57, Isolated from Corroded Seal Rings at a floating production facility in Australia.</title>
        <authorList>
            <person name="Salgar-Chaparro S.J."/>
            <person name="Castillo-Villamizar G.A."/>
            <person name="Poehlein A."/>
            <person name="Daniel R."/>
            <person name="Machuca L."/>
        </authorList>
    </citation>
    <scope>NUCLEOTIDE SEQUENCE [LARGE SCALE GENOMIC DNA]</scope>
    <source>
        <strain evidence="6 7">DC57</strain>
    </source>
</reference>
<proteinExistence type="predicted"/>
<feature type="transmembrane region" description="Helical" evidence="5">
    <location>
        <begin position="155"/>
        <end position="175"/>
    </location>
</feature>
<keyword evidence="2 5" id="KW-0812">Transmembrane</keyword>
<feature type="transmembrane region" description="Helical" evidence="5">
    <location>
        <begin position="99"/>
        <end position="119"/>
    </location>
</feature>
<dbReference type="AlphaFoldDB" id="A0A6G7LW44"/>
<evidence type="ECO:0000256" key="5">
    <source>
        <dbReference type="SAM" id="Phobius"/>
    </source>
</evidence>
<name>A0A6G7LW44_9GAMM</name>
<feature type="transmembrane region" description="Helical" evidence="5">
    <location>
        <begin position="39"/>
        <end position="61"/>
    </location>
</feature>
<sequence>MECKGNPMSHTLLALLSLLITLICYYGAKALYRRHRSWWLAPIFLAPLAVLAVVLLLAIPLPTYFEYTHWLMALLAPATIAFAVPIYRERKLIRRYPITISLGVMAGLMLGLVSSWLLVKLVPLPSELSHSVLVRSVSTPFAMEATGAFGGVPELTAMLVLLTGVIGMLVCEPLFKLARIKTSLGKGVALGASAHGAGAAKASEFGQQEGVIASLTMIFTGIAMVLGAPLFALIFV</sequence>
<feature type="transmembrane region" description="Helical" evidence="5">
    <location>
        <begin position="211"/>
        <end position="235"/>
    </location>
</feature>
<dbReference type="Pfam" id="PF04172">
    <property type="entry name" value="LrgB"/>
    <property type="match status" value="1"/>
</dbReference>
<dbReference type="PANTHER" id="PTHR30249">
    <property type="entry name" value="PUTATIVE SEROTONIN TRANSPORTER"/>
    <property type="match status" value="1"/>
</dbReference>
<evidence type="ECO:0000256" key="3">
    <source>
        <dbReference type="ARBA" id="ARBA00022989"/>
    </source>
</evidence>
<evidence type="ECO:0000313" key="7">
    <source>
        <dbReference type="Proteomes" id="UP000502117"/>
    </source>
</evidence>